<dbReference type="Pfam" id="PF03706">
    <property type="entry name" value="LPG_synthase_TM"/>
    <property type="match status" value="1"/>
</dbReference>
<reference evidence="7 8" key="1">
    <citation type="submission" date="2018-08" db="EMBL/GenBank/DDBJ databases">
        <authorList>
            <person name="Lee Y."/>
            <person name="Kakembo D."/>
        </authorList>
    </citation>
    <scope>NUCLEOTIDE SEQUENCE [LARGE SCALE GENOMIC DNA]</scope>
    <source>
        <strain evidence="7 8">JBCS1880</strain>
    </source>
</reference>
<dbReference type="Proteomes" id="UP000258127">
    <property type="component" value="Chromosome"/>
</dbReference>
<name>A0AAI8PB56_9PSED</name>
<feature type="transmembrane region" description="Helical" evidence="6">
    <location>
        <begin position="201"/>
        <end position="224"/>
    </location>
</feature>
<dbReference type="AlphaFoldDB" id="A0AAI8PB56"/>
<feature type="transmembrane region" description="Helical" evidence="6">
    <location>
        <begin position="230"/>
        <end position="249"/>
    </location>
</feature>
<evidence type="ECO:0000256" key="4">
    <source>
        <dbReference type="ARBA" id="ARBA00022989"/>
    </source>
</evidence>
<evidence type="ECO:0000313" key="8">
    <source>
        <dbReference type="Proteomes" id="UP000258127"/>
    </source>
</evidence>
<evidence type="ECO:0000256" key="5">
    <source>
        <dbReference type="ARBA" id="ARBA00023136"/>
    </source>
</evidence>
<keyword evidence="4 6" id="KW-1133">Transmembrane helix</keyword>
<dbReference type="EMBL" id="CP031641">
    <property type="protein sequence ID" value="AXO88319.1"/>
    <property type="molecule type" value="Genomic_DNA"/>
</dbReference>
<dbReference type="KEGG" id="ppv:NJ69_07205"/>
<accession>A0AAI8PB56</accession>
<proteinExistence type="predicted"/>
<evidence type="ECO:0000256" key="1">
    <source>
        <dbReference type="ARBA" id="ARBA00004651"/>
    </source>
</evidence>
<gene>
    <name evidence="7" type="ORF">DZC75_10030</name>
</gene>
<feature type="transmembrane region" description="Helical" evidence="6">
    <location>
        <begin position="84"/>
        <end position="107"/>
    </location>
</feature>
<dbReference type="InterPro" id="IPR022791">
    <property type="entry name" value="L-PG_synthase/AglD"/>
</dbReference>
<protein>
    <submittedName>
        <fullName evidence="7">UPF0104 family protein</fullName>
    </submittedName>
</protein>
<feature type="transmembrane region" description="Helical" evidence="6">
    <location>
        <begin position="12"/>
        <end position="30"/>
    </location>
</feature>
<keyword evidence="3 6" id="KW-0812">Transmembrane</keyword>
<dbReference type="PANTHER" id="PTHR39087:SF2">
    <property type="entry name" value="UPF0104 MEMBRANE PROTEIN MJ1595"/>
    <property type="match status" value="1"/>
</dbReference>
<sequence length="322" mass="35550">MAEKSWKVWGKRVLTLCFIILIPTLLYTLARNLDWDEVRQSLLAYSPATLALGLLLALTSYLVFASYDLLGRAYTGHRLPARQVLPVAFVCYAFNLNFTTWVGGVALRYRLYGRLGLDTATITRILTLGLLTNWMGYLLLAGSVFALRLVKLPEGWAVGASGLQLIGVAMVAVALAYLFACAFAKRRTWHIRGHEITLPSWRLALCQVALGASNWALMAALIYLLLPHELFYPSILGVLLISCIAGVVAHIPAGLGVLETVFLALLHGQLSQGTLVAALLGYRTLYYLIPLLLALIAYVVLEKRAKALRQQDRNRPQEADAR</sequence>
<dbReference type="GO" id="GO:0005886">
    <property type="term" value="C:plasma membrane"/>
    <property type="evidence" value="ECO:0007669"/>
    <property type="project" value="UniProtKB-SubCell"/>
</dbReference>
<evidence type="ECO:0000313" key="7">
    <source>
        <dbReference type="EMBL" id="AXO88319.1"/>
    </source>
</evidence>
<evidence type="ECO:0000256" key="2">
    <source>
        <dbReference type="ARBA" id="ARBA00022475"/>
    </source>
</evidence>
<feature type="transmembrane region" description="Helical" evidence="6">
    <location>
        <begin position="285"/>
        <end position="301"/>
    </location>
</feature>
<feature type="transmembrane region" description="Helical" evidence="6">
    <location>
        <begin position="156"/>
        <end position="180"/>
    </location>
</feature>
<organism evidence="7 8">
    <name type="scientific">Pseudomonas parafulva</name>
    <dbReference type="NCBI Taxonomy" id="157782"/>
    <lineage>
        <taxon>Bacteria</taxon>
        <taxon>Pseudomonadati</taxon>
        <taxon>Pseudomonadota</taxon>
        <taxon>Gammaproteobacteria</taxon>
        <taxon>Pseudomonadales</taxon>
        <taxon>Pseudomonadaceae</taxon>
        <taxon>Pseudomonas</taxon>
    </lineage>
</organism>
<comment type="subcellular location">
    <subcellularLocation>
        <location evidence="1">Cell membrane</location>
        <topology evidence="1">Multi-pass membrane protein</topology>
    </subcellularLocation>
</comment>
<dbReference type="RefSeq" id="WP_029615165.1">
    <property type="nucleotide sequence ID" value="NZ_CP009747.1"/>
</dbReference>
<evidence type="ECO:0000256" key="3">
    <source>
        <dbReference type="ARBA" id="ARBA00022692"/>
    </source>
</evidence>
<dbReference type="PANTHER" id="PTHR39087">
    <property type="entry name" value="UPF0104 MEMBRANE PROTEIN MJ1595"/>
    <property type="match status" value="1"/>
</dbReference>
<keyword evidence="5 6" id="KW-0472">Membrane</keyword>
<keyword evidence="2" id="KW-1003">Cell membrane</keyword>
<keyword evidence="8" id="KW-1185">Reference proteome</keyword>
<evidence type="ECO:0000256" key="6">
    <source>
        <dbReference type="SAM" id="Phobius"/>
    </source>
</evidence>
<feature type="transmembrane region" description="Helical" evidence="6">
    <location>
        <begin position="128"/>
        <end position="150"/>
    </location>
</feature>
<feature type="transmembrane region" description="Helical" evidence="6">
    <location>
        <begin position="42"/>
        <end position="64"/>
    </location>
</feature>